<dbReference type="InterPro" id="IPR011701">
    <property type="entry name" value="MFS"/>
</dbReference>
<dbReference type="PANTHER" id="PTHR43124">
    <property type="entry name" value="PURINE EFFLUX PUMP PBUE"/>
    <property type="match status" value="1"/>
</dbReference>
<keyword evidence="3 6" id="KW-0812">Transmembrane</keyword>
<dbReference type="SUPFAM" id="SSF103473">
    <property type="entry name" value="MFS general substrate transporter"/>
    <property type="match status" value="1"/>
</dbReference>
<keyword evidence="4 6" id="KW-1133">Transmembrane helix</keyword>
<dbReference type="Gene3D" id="1.20.1250.20">
    <property type="entry name" value="MFS general substrate transporter like domains"/>
    <property type="match status" value="1"/>
</dbReference>
<comment type="caution">
    <text evidence="7">The sequence shown here is derived from an EMBL/GenBank/DDBJ whole genome shotgun (WGS) entry which is preliminary data.</text>
</comment>
<feature type="transmembrane region" description="Helical" evidence="6">
    <location>
        <begin position="137"/>
        <end position="155"/>
    </location>
</feature>
<evidence type="ECO:0000313" key="7">
    <source>
        <dbReference type="EMBL" id="MFB9834153.1"/>
    </source>
</evidence>
<feature type="transmembrane region" description="Helical" evidence="6">
    <location>
        <begin position="196"/>
        <end position="220"/>
    </location>
</feature>
<evidence type="ECO:0000256" key="1">
    <source>
        <dbReference type="ARBA" id="ARBA00004651"/>
    </source>
</evidence>
<evidence type="ECO:0000256" key="6">
    <source>
        <dbReference type="SAM" id="Phobius"/>
    </source>
</evidence>
<dbReference type="PANTHER" id="PTHR43124:SF3">
    <property type="entry name" value="CHLORAMPHENICOL EFFLUX PUMP RV0191"/>
    <property type="match status" value="1"/>
</dbReference>
<dbReference type="Pfam" id="PF07690">
    <property type="entry name" value="MFS_1"/>
    <property type="match status" value="1"/>
</dbReference>
<keyword evidence="2" id="KW-1003">Cell membrane</keyword>
<comment type="subcellular location">
    <subcellularLocation>
        <location evidence="1">Cell membrane</location>
        <topology evidence="1">Multi-pass membrane protein</topology>
    </subcellularLocation>
</comment>
<dbReference type="InterPro" id="IPR050189">
    <property type="entry name" value="MFS_Efflux_Transporters"/>
</dbReference>
<proteinExistence type="predicted"/>
<evidence type="ECO:0000256" key="3">
    <source>
        <dbReference type="ARBA" id="ARBA00022692"/>
    </source>
</evidence>
<dbReference type="Proteomes" id="UP001589627">
    <property type="component" value="Unassembled WGS sequence"/>
</dbReference>
<evidence type="ECO:0000313" key="8">
    <source>
        <dbReference type="Proteomes" id="UP001589627"/>
    </source>
</evidence>
<gene>
    <name evidence="7" type="ORF">ACFFNX_18375</name>
</gene>
<name>A0ABV5YHQ7_9ACTN</name>
<sequence length="268" mass="26966">AAVFVGTALATVAGVPAMNAIATAFGWRAAAVVIALAALTAAATAARWLPAMAAPESRSPAAASAPADDGRAVLAISVATLAMVTGYFAVYTYITPILTHAGLRSQQPVVLVALGVAGLLGIIATSRAVDAHPWATPFGQSAFVVLAFAGAVLVVDTAPMTVAWLLLMSVAYAGLGVSWQAGILRVAPRSPDRASAAYVVAFQIGITAGPVLGGVLRGAFGMDRLLLAAAALAALSAATYPVVSMITVRHAAADSPRRRDPDSVGRGR</sequence>
<keyword evidence="5 6" id="KW-0472">Membrane</keyword>
<feature type="transmembrane region" description="Helical" evidence="6">
    <location>
        <begin position="106"/>
        <end position="125"/>
    </location>
</feature>
<feature type="non-terminal residue" evidence="7">
    <location>
        <position position="1"/>
    </location>
</feature>
<reference evidence="7 8" key="1">
    <citation type="submission" date="2024-09" db="EMBL/GenBank/DDBJ databases">
        <authorList>
            <person name="Sun Q."/>
            <person name="Mori K."/>
        </authorList>
    </citation>
    <scope>NUCLEOTIDE SEQUENCE [LARGE SCALE GENOMIC DNA]</scope>
    <source>
        <strain evidence="7 8">TBRC 0563</strain>
    </source>
</reference>
<evidence type="ECO:0000256" key="4">
    <source>
        <dbReference type="ARBA" id="ARBA00022989"/>
    </source>
</evidence>
<dbReference type="InterPro" id="IPR036259">
    <property type="entry name" value="MFS_trans_sf"/>
</dbReference>
<organism evidence="7 8">
    <name type="scientific">Actinoallomurus acaciae</name>
    <dbReference type="NCBI Taxonomy" id="502577"/>
    <lineage>
        <taxon>Bacteria</taxon>
        <taxon>Bacillati</taxon>
        <taxon>Actinomycetota</taxon>
        <taxon>Actinomycetes</taxon>
        <taxon>Streptosporangiales</taxon>
        <taxon>Thermomonosporaceae</taxon>
        <taxon>Actinoallomurus</taxon>
    </lineage>
</organism>
<accession>A0ABV5YHQ7</accession>
<feature type="transmembrane region" description="Helical" evidence="6">
    <location>
        <begin position="161"/>
        <end position="184"/>
    </location>
</feature>
<protein>
    <submittedName>
        <fullName evidence="7">MFS transporter</fullName>
    </submittedName>
</protein>
<feature type="transmembrane region" description="Helical" evidence="6">
    <location>
        <begin position="72"/>
        <end position="94"/>
    </location>
</feature>
<evidence type="ECO:0000256" key="5">
    <source>
        <dbReference type="ARBA" id="ARBA00023136"/>
    </source>
</evidence>
<evidence type="ECO:0000256" key="2">
    <source>
        <dbReference type="ARBA" id="ARBA00022475"/>
    </source>
</evidence>
<dbReference type="RefSeq" id="WP_378203201.1">
    <property type="nucleotide sequence ID" value="NZ_JBHLZP010000123.1"/>
</dbReference>
<dbReference type="EMBL" id="JBHLZP010000123">
    <property type="protein sequence ID" value="MFB9834153.1"/>
    <property type="molecule type" value="Genomic_DNA"/>
</dbReference>
<feature type="transmembrane region" description="Helical" evidence="6">
    <location>
        <begin position="226"/>
        <end position="248"/>
    </location>
</feature>
<keyword evidence="8" id="KW-1185">Reference proteome</keyword>
<feature type="transmembrane region" description="Helical" evidence="6">
    <location>
        <begin position="29"/>
        <end position="51"/>
    </location>
</feature>